<dbReference type="GO" id="GO:0005737">
    <property type="term" value="C:cytoplasm"/>
    <property type="evidence" value="ECO:0007669"/>
    <property type="project" value="TreeGrafter"/>
</dbReference>
<keyword evidence="2" id="KW-0067">ATP-binding</keyword>
<dbReference type="GO" id="GO:0005525">
    <property type="term" value="F:GTP binding"/>
    <property type="evidence" value="ECO:0007669"/>
    <property type="project" value="InterPro"/>
</dbReference>
<dbReference type="SUPFAM" id="SSF81271">
    <property type="entry name" value="TGS-like"/>
    <property type="match status" value="1"/>
</dbReference>
<dbReference type="Pfam" id="PF01926">
    <property type="entry name" value="MMR_HSR1"/>
    <property type="match status" value="1"/>
</dbReference>
<dbReference type="Gene3D" id="1.10.150.300">
    <property type="entry name" value="TGS-like domain"/>
    <property type="match status" value="1"/>
</dbReference>
<feature type="domain" description="OBG-type G" evidence="4">
    <location>
        <begin position="23"/>
        <end position="283"/>
    </location>
</feature>
<evidence type="ECO:0000256" key="3">
    <source>
        <dbReference type="ARBA" id="ARBA00068719"/>
    </source>
</evidence>
<dbReference type="PRINTS" id="PR00326">
    <property type="entry name" value="GTP1OBG"/>
</dbReference>
<dbReference type="STRING" id="109895.A0A507DV91"/>
<keyword evidence="6" id="KW-0436">Ligase</keyword>
<dbReference type="PANTHER" id="PTHR23305">
    <property type="entry name" value="OBG GTPASE FAMILY"/>
    <property type="match status" value="1"/>
</dbReference>
<name>A0A507DV91_9FUNG</name>
<dbReference type="PIRSF" id="PIRSF006641">
    <property type="entry name" value="CHP00092"/>
    <property type="match status" value="1"/>
</dbReference>
<evidence type="ECO:0000259" key="5">
    <source>
        <dbReference type="PROSITE" id="PS51880"/>
    </source>
</evidence>
<proteinExistence type="predicted"/>
<dbReference type="Gene3D" id="3.10.20.30">
    <property type="match status" value="1"/>
</dbReference>
<dbReference type="GO" id="GO:0005524">
    <property type="term" value="F:ATP binding"/>
    <property type="evidence" value="ECO:0007669"/>
    <property type="project" value="UniProtKB-KW"/>
</dbReference>
<feature type="domain" description="TGS" evidence="5">
    <location>
        <begin position="300"/>
        <end position="387"/>
    </location>
</feature>
<dbReference type="Proteomes" id="UP000318582">
    <property type="component" value="Unassembled WGS sequence"/>
</dbReference>
<dbReference type="AlphaFoldDB" id="A0A507DV91"/>
<dbReference type="InterPro" id="IPR004095">
    <property type="entry name" value="TGS"/>
</dbReference>
<dbReference type="FunFam" id="1.10.150.300:FF:000001">
    <property type="entry name" value="Ribosome-binding ATPase YchF"/>
    <property type="match status" value="1"/>
</dbReference>
<dbReference type="InterPro" id="IPR012676">
    <property type="entry name" value="TGS-like"/>
</dbReference>
<accession>A0A507DV91</accession>
<dbReference type="EMBL" id="QEAQ01000101">
    <property type="protein sequence ID" value="TPX55643.1"/>
    <property type="molecule type" value="Genomic_DNA"/>
</dbReference>
<keyword evidence="7" id="KW-1185">Reference proteome</keyword>
<gene>
    <name evidence="6" type="ORF">PhCBS80983_g05171</name>
</gene>
<dbReference type="InterPro" id="IPR023192">
    <property type="entry name" value="TGS-like_dom_sf"/>
</dbReference>
<evidence type="ECO:0000256" key="1">
    <source>
        <dbReference type="ARBA" id="ARBA00022741"/>
    </source>
</evidence>
<dbReference type="InterPro" id="IPR027417">
    <property type="entry name" value="P-loop_NTPase"/>
</dbReference>
<dbReference type="CDD" id="cd04867">
    <property type="entry name" value="TGS_YchF_OLA1"/>
    <property type="match status" value="1"/>
</dbReference>
<dbReference type="InterPro" id="IPR013029">
    <property type="entry name" value="YchF_C"/>
</dbReference>
<dbReference type="SUPFAM" id="SSF52540">
    <property type="entry name" value="P-loop containing nucleoside triphosphate hydrolases"/>
    <property type="match status" value="1"/>
</dbReference>
<dbReference type="Pfam" id="PF06071">
    <property type="entry name" value="YchF-GTPase_C"/>
    <property type="match status" value="1"/>
</dbReference>
<dbReference type="InterPro" id="IPR012675">
    <property type="entry name" value="Beta-grasp_dom_sf"/>
</dbReference>
<dbReference type="InterPro" id="IPR031167">
    <property type="entry name" value="G_OBG"/>
</dbReference>
<dbReference type="PROSITE" id="PS51710">
    <property type="entry name" value="G_OBG"/>
    <property type="match status" value="1"/>
</dbReference>
<dbReference type="InterPro" id="IPR006073">
    <property type="entry name" value="GTP-bd"/>
</dbReference>
<organism evidence="6 7">
    <name type="scientific">Powellomyces hirtus</name>
    <dbReference type="NCBI Taxonomy" id="109895"/>
    <lineage>
        <taxon>Eukaryota</taxon>
        <taxon>Fungi</taxon>
        <taxon>Fungi incertae sedis</taxon>
        <taxon>Chytridiomycota</taxon>
        <taxon>Chytridiomycota incertae sedis</taxon>
        <taxon>Chytridiomycetes</taxon>
        <taxon>Spizellomycetales</taxon>
        <taxon>Powellomycetaceae</taxon>
        <taxon>Powellomyces</taxon>
    </lineage>
</organism>
<keyword evidence="1" id="KW-0547">Nucleotide-binding</keyword>
<reference evidence="6 7" key="1">
    <citation type="journal article" date="2019" name="Sci. Rep.">
        <title>Comparative genomics of chytrid fungi reveal insights into the obligate biotrophic and pathogenic lifestyle of Synchytrium endobioticum.</title>
        <authorList>
            <person name="van de Vossenberg B.T.L.H."/>
            <person name="Warris S."/>
            <person name="Nguyen H.D.T."/>
            <person name="van Gent-Pelzer M.P.E."/>
            <person name="Joly D.L."/>
            <person name="van de Geest H.C."/>
            <person name="Bonants P.J.M."/>
            <person name="Smith D.S."/>
            <person name="Levesque C.A."/>
            <person name="van der Lee T.A.J."/>
        </authorList>
    </citation>
    <scope>NUCLEOTIDE SEQUENCE [LARGE SCALE GENOMIC DNA]</scope>
    <source>
        <strain evidence="6 7">CBS 809.83</strain>
    </source>
</reference>
<protein>
    <recommendedName>
        <fullName evidence="3">Obg-like ATPase homolog</fullName>
    </recommendedName>
</protein>
<comment type="caution">
    <text evidence="6">The sequence shown here is derived from an EMBL/GenBank/DDBJ whole genome shotgun (WGS) entry which is preliminary data.</text>
</comment>
<dbReference type="PROSITE" id="PS51880">
    <property type="entry name" value="TGS"/>
    <property type="match status" value="1"/>
</dbReference>
<evidence type="ECO:0000313" key="7">
    <source>
        <dbReference type="Proteomes" id="UP000318582"/>
    </source>
</evidence>
<dbReference type="FunFam" id="3.10.20.30:FF:000001">
    <property type="entry name" value="Ribosome-binding ATPase YchF"/>
    <property type="match status" value="1"/>
</dbReference>
<evidence type="ECO:0000313" key="6">
    <source>
        <dbReference type="EMBL" id="TPX55643.1"/>
    </source>
</evidence>
<evidence type="ECO:0000256" key="2">
    <source>
        <dbReference type="ARBA" id="ARBA00022840"/>
    </source>
</evidence>
<dbReference type="GO" id="GO:0016887">
    <property type="term" value="F:ATP hydrolysis activity"/>
    <property type="evidence" value="ECO:0007669"/>
    <property type="project" value="InterPro"/>
</dbReference>
<sequence>MPPKKAAAEEKNVVRFGRVKNNLKMGCVGLPNVGKSSLFNLLTEQAAAAENYPFCTIEPNESRCAVPDVRYDFLCNIWNPPSQYPAYLHVTDIAGLIKGASEGQGLGNAFLSHIQAVDGIYHIVRAFENPDVVHVDDSVDPCRDMETILGELCLKDLEILKKAVSAEEQAVKKGGGKYKLSLLFNDTVEKLRKMLGENVPIASGEWSTGEIELIKEKMAFITTKPVIYLVNLTAADYIRRKNKWLGKIAAWVAAHGGGQIIPFSIEHEQAIWDAKKSGTAPPEGASVLPKIITTGYSSLNLSYFFTAGDKEVRAWCIPSGALAPQAAGVIHSDFERGFIKAEVVAFEDFKTLCEGQKSMANVKAAGKYRIEGKSYVVQDGDIIHFQFNVTAQPKKK</sequence>
<dbReference type="PANTHER" id="PTHR23305:SF7">
    <property type="entry name" value="OBG-TYPE G DOMAIN-CONTAINING PROTEIN"/>
    <property type="match status" value="1"/>
</dbReference>
<dbReference type="Gene3D" id="3.40.50.300">
    <property type="entry name" value="P-loop containing nucleotide triphosphate hydrolases"/>
    <property type="match status" value="1"/>
</dbReference>
<dbReference type="GO" id="GO:0016874">
    <property type="term" value="F:ligase activity"/>
    <property type="evidence" value="ECO:0007669"/>
    <property type="project" value="UniProtKB-KW"/>
</dbReference>
<dbReference type="InterPro" id="IPR004396">
    <property type="entry name" value="ATPase_YchF/OLA1"/>
</dbReference>
<evidence type="ECO:0000259" key="4">
    <source>
        <dbReference type="PROSITE" id="PS51710"/>
    </source>
</evidence>
<dbReference type="NCBIfam" id="TIGR00092">
    <property type="entry name" value="redox-regulated ATPase YchF"/>
    <property type="match status" value="1"/>
</dbReference>